<evidence type="ECO:0000313" key="4">
    <source>
        <dbReference type="Proteomes" id="UP000567293"/>
    </source>
</evidence>
<dbReference type="GO" id="GO:0070967">
    <property type="term" value="F:coenzyme F420 binding"/>
    <property type="evidence" value="ECO:0007669"/>
    <property type="project" value="TreeGrafter"/>
</dbReference>
<dbReference type="Gene3D" id="2.30.110.10">
    <property type="entry name" value="Electron Transport, Fmn-binding Protein, Chain A"/>
    <property type="match status" value="1"/>
</dbReference>
<dbReference type="Proteomes" id="UP000567293">
    <property type="component" value="Unassembled WGS sequence"/>
</dbReference>
<dbReference type="InterPro" id="IPR011576">
    <property type="entry name" value="Pyridox_Oxase_N"/>
</dbReference>
<dbReference type="GO" id="GO:0016627">
    <property type="term" value="F:oxidoreductase activity, acting on the CH-CH group of donors"/>
    <property type="evidence" value="ECO:0007669"/>
    <property type="project" value="TreeGrafter"/>
</dbReference>
<protein>
    <submittedName>
        <fullName evidence="3">Pyridoxamine 5'-phosphate oxidase family protein</fullName>
    </submittedName>
</protein>
<dbReference type="PANTHER" id="PTHR35176">
    <property type="entry name" value="HEME OXYGENASE HI_0854-RELATED"/>
    <property type="match status" value="1"/>
</dbReference>
<comment type="caution">
    <text evidence="3">The sequence shown here is derived from an EMBL/GenBank/DDBJ whole genome shotgun (WGS) entry which is preliminary data.</text>
</comment>
<accession>A0A7V8NPA4</accession>
<evidence type="ECO:0000313" key="3">
    <source>
        <dbReference type="EMBL" id="MBA0084963.1"/>
    </source>
</evidence>
<dbReference type="InterPro" id="IPR052019">
    <property type="entry name" value="F420H2_bilvrd_red/Heme_oxyg"/>
</dbReference>
<keyword evidence="4" id="KW-1185">Reference proteome</keyword>
<keyword evidence="1" id="KW-0560">Oxidoreductase</keyword>
<sequence length="168" mass="19325">MLEPRVSRPYWPDALSKPPADTSSLKPWSWAVERLEQSHNYWIATSRPDRGPHLMIVWGIWWRDAFWFSTGPRTRKAKNIAAVPRVVIGTEKADEAVILEGLTEEITDRSVWRQLAKIYNSKYGGDVEPLLMAADGCVFRVQPRVVFAQDEHAENFADAVTRWRFDGN</sequence>
<dbReference type="AlphaFoldDB" id="A0A7V8NPA4"/>
<dbReference type="Pfam" id="PF01243">
    <property type="entry name" value="PNPOx_N"/>
    <property type="match status" value="1"/>
</dbReference>
<proteinExistence type="predicted"/>
<evidence type="ECO:0000256" key="1">
    <source>
        <dbReference type="ARBA" id="ARBA00023002"/>
    </source>
</evidence>
<organism evidence="3 4">
    <name type="scientific">Candidatus Acidiferrum panamense</name>
    <dbReference type="NCBI Taxonomy" id="2741543"/>
    <lineage>
        <taxon>Bacteria</taxon>
        <taxon>Pseudomonadati</taxon>
        <taxon>Acidobacteriota</taxon>
        <taxon>Terriglobia</taxon>
        <taxon>Candidatus Acidiferrales</taxon>
        <taxon>Candidatus Acidiferrum</taxon>
    </lineage>
</organism>
<reference evidence="3" key="1">
    <citation type="submission" date="2020-06" db="EMBL/GenBank/DDBJ databases">
        <title>Legume-microbial interactions unlock mineral nutrients during tropical forest succession.</title>
        <authorList>
            <person name="Epihov D.Z."/>
        </authorList>
    </citation>
    <scope>NUCLEOTIDE SEQUENCE [LARGE SCALE GENOMIC DNA]</scope>
    <source>
        <strain evidence="3">Pan2503</strain>
    </source>
</reference>
<dbReference type="InterPro" id="IPR012349">
    <property type="entry name" value="Split_barrel_FMN-bd"/>
</dbReference>
<dbReference type="GO" id="GO:0005829">
    <property type="term" value="C:cytosol"/>
    <property type="evidence" value="ECO:0007669"/>
    <property type="project" value="TreeGrafter"/>
</dbReference>
<feature type="domain" description="Pyridoxamine 5'-phosphate oxidase N-terminal" evidence="2">
    <location>
        <begin position="33"/>
        <end position="147"/>
    </location>
</feature>
<feature type="non-terminal residue" evidence="3">
    <location>
        <position position="1"/>
    </location>
</feature>
<dbReference type="EMBL" id="JACDQQ010000793">
    <property type="protein sequence ID" value="MBA0084963.1"/>
    <property type="molecule type" value="Genomic_DNA"/>
</dbReference>
<evidence type="ECO:0000259" key="2">
    <source>
        <dbReference type="Pfam" id="PF01243"/>
    </source>
</evidence>
<dbReference type="SUPFAM" id="SSF50475">
    <property type="entry name" value="FMN-binding split barrel"/>
    <property type="match status" value="1"/>
</dbReference>
<name>A0A7V8NPA4_9BACT</name>
<gene>
    <name evidence="3" type="ORF">HRJ53_08205</name>
</gene>
<dbReference type="PANTHER" id="PTHR35176:SF4">
    <property type="entry name" value="PYRIDOXAMINE 5'-PHOSPHATE OXIDASE-RELATED FMN-BINDING"/>
    <property type="match status" value="1"/>
</dbReference>